<dbReference type="SUPFAM" id="SSF48508">
    <property type="entry name" value="Nuclear receptor ligand-binding domain"/>
    <property type="match status" value="1"/>
</dbReference>
<dbReference type="SUPFAM" id="SSF57716">
    <property type="entry name" value="Glucocorticoid receptor-like (DNA-binding domain)"/>
    <property type="match status" value="1"/>
</dbReference>
<evidence type="ECO:0000256" key="3">
    <source>
        <dbReference type="ARBA" id="ARBA00022833"/>
    </source>
</evidence>
<keyword evidence="13" id="KW-1185">Reference proteome</keyword>
<dbReference type="GO" id="GO:0033993">
    <property type="term" value="P:response to lipid"/>
    <property type="evidence" value="ECO:0007669"/>
    <property type="project" value="UniProtKB-ARBA"/>
</dbReference>
<evidence type="ECO:0000256" key="1">
    <source>
        <dbReference type="ARBA" id="ARBA00022723"/>
    </source>
</evidence>
<protein>
    <recommendedName>
        <fullName evidence="14">Androgen receptor alpha</fullName>
    </recommendedName>
</protein>
<dbReference type="AlphaFoldDB" id="H3DEC1"/>
<dbReference type="GO" id="GO:0008270">
    <property type="term" value="F:zinc ion binding"/>
    <property type="evidence" value="ECO:0007669"/>
    <property type="project" value="UniProtKB-KW"/>
</dbReference>
<dbReference type="GO" id="GO:0003700">
    <property type="term" value="F:DNA-binding transcription factor activity"/>
    <property type="evidence" value="ECO:0007669"/>
    <property type="project" value="InterPro"/>
</dbReference>
<dbReference type="Pfam" id="PF00104">
    <property type="entry name" value="Hormone_recep"/>
    <property type="match status" value="1"/>
</dbReference>
<evidence type="ECO:0008006" key="14">
    <source>
        <dbReference type="Google" id="ProtNLM"/>
    </source>
</evidence>
<keyword evidence="7 9" id="KW-0675">Receptor</keyword>
<dbReference type="InterPro" id="IPR000536">
    <property type="entry name" value="Nucl_hrmn_rcpt_lig-bd"/>
</dbReference>
<evidence type="ECO:0000256" key="6">
    <source>
        <dbReference type="ARBA" id="ARBA00023163"/>
    </source>
</evidence>
<dbReference type="GO" id="GO:0005634">
    <property type="term" value="C:nucleus"/>
    <property type="evidence" value="ECO:0007669"/>
    <property type="project" value="UniProtKB-SubCell"/>
</dbReference>
<dbReference type="GeneTree" id="ENSGT00940000155516"/>
<dbReference type="CDD" id="cd07173">
    <property type="entry name" value="NR_DBD_AR"/>
    <property type="match status" value="1"/>
</dbReference>
<dbReference type="STRING" id="99883.ENSTNIP00000018864"/>
<keyword evidence="8 9" id="KW-0539">Nucleus</keyword>
<dbReference type="PANTHER" id="PTHR48092">
    <property type="entry name" value="KNIRPS-RELATED PROTEIN-RELATED"/>
    <property type="match status" value="1"/>
</dbReference>
<evidence type="ECO:0000256" key="7">
    <source>
        <dbReference type="ARBA" id="ARBA00023170"/>
    </source>
</evidence>
<dbReference type="InterPro" id="IPR035500">
    <property type="entry name" value="NHR-like_dom_sf"/>
</dbReference>
<name>H3DEC1_TETNG</name>
<organism evidence="12 13">
    <name type="scientific">Tetraodon nigroviridis</name>
    <name type="common">Spotted green pufferfish</name>
    <name type="synonym">Chelonodon nigroviridis</name>
    <dbReference type="NCBI Taxonomy" id="99883"/>
    <lineage>
        <taxon>Eukaryota</taxon>
        <taxon>Metazoa</taxon>
        <taxon>Chordata</taxon>
        <taxon>Craniata</taxon>
        <taxon>Vertebrata</taxon>
        <taxon>Euteleostomi</taxon>
        <taxon>Actinopterygii</taxon>
        <taxon>Neopterygii</taxon>
        <taxon>Teleostei</taxon>
        <taxon>Neoteleostei</taxon>
        <taxon>Acanthomorphata</taxon>
        <taxon>Eupercaria</taxon>
        <taxon>Tetraodontiformes</taxon>
        <taxon>Tetradontoidea</taxon>
        <taxon>Tetraodontidae</taxon>
        <taxon>Tetraodon</taxon>
    </lineage>
</organism>
<reference evidence="12" key="2">
    <citation type="submission" date="2025-08" db="UniProtKB">
        <authorList>
            <consortium name="Ensembl"/>
        </authorList>
    </citation>
    <scope>IDENTIFICATION</scope>
</reference>
<dbReference type="GO" id="GO:0042562">
    <property type="term" value="F:hormone binding"/>
    <property type="evidence" value="ECO:0007669"/>
    <property type="project" value="UniProtKB-ARBA"/>
</dbReference>
<reference evidence="13" key="1">
    <citation type="journal article" date="2004" name="Nature">
        <title>Genome duplication in the teleost fish Tetraodon nigroviridis reveals the early vertebrate proto-karyotype.</title>
        <authorList>
            <person name="Jaillon O."/>
            <person name="Aury J.-M."/>
            <person name="Brunet F."/>
            <person name="Petit J.-L."/>
            <person name="Stange-Thomann N."/>
            <person name="Mauceli E."/>
            <person name="Bouneau L."/>
            <person name="Fischer C."/>
            <person name="Ozouf-Costaz C."/>
            <person name="Bernot A."/>
            <person name="Nicaud S."/>
            <person name="Jaffe D."/>
            <person name="Fisher S."/>
            <person name="Lutfalla G."/>
            <person name="Dossat C."/>
            <person name="Segurens B."/>
            <person name="Dasilva C."/>
            <person name="Salanoubat M."/>
            <person name="Levy M."/>
            <person name="Boudet N."/>
            <person name="Castellano S."/>
            <person name="Anthouard V."/>
            <person name="Jubin C."/>
            <person name="Castelli V."/>
            <person name="Katinka M."/>
            <person name="Vacherie B."/>
            <person name="Biemont C."/>
            <person name="Skalli Z."/>
            <person name="Cattolico L."/>
            <person name="Poulain J."/>
            <person name="De Berardinis V."/>
            <person name="Cruaud C."/>
            <person name="Duprat S."/>
            <person name="Brottier P."/>
            <person name="Coutanceau J.-P."/>
            <person name="Gouzy J."/>
            <person name="Parra G."/>
            <person name="Lardier G."/>
            <person name="Chapple C."/>
            <person name="McKernan K.J."/>
            <person name="McEwan P."/>
            <person name="Bosak S."/>
            <person name="Kellis M."/>
            <person name="Volff J.-N."/>
            <person name="Guigo R."/>
            <person name="Zody M.C."/>
            <person name="Mesirov J."/>
            <person name="Lindblad-Toh K."/>
            <person name="Birren B."/>
            <person name="Nusbaum C."/>
            <person name="Kahn D."/>
            <person name="Robinson-Rechavi M."/>
            <person name="Laudet V."/>
            <person name="Schachter V."/>
            <person name="Quetier F."/>
            <person name="Saurin W."/>
            <person name="Scarpelli C."/>
            <person name="Wincker P."/>
            <person name="Lander E.S."/>
            <person name="Weissenbach J."/>
            <person name="Roest Crollius H."/>
        </authorList>
    </citation>
    <scope>NUCLEOTIDE SEQUENCE [LARGE SCALE GENOMIC DNA]</scope>
</reference>
<dbReference type="Ensembl" id="ENSTNIT00000019092.1">
    <property type="protein sequence ID" value="ENSTNIP00000018864.1"/>
    <property type="gene ID" value="ENSTNIG00000015783.1"/>
</dbReference>
<dbReference type="InterPro" id="IPR001723">
    <property type="entry name" value="Nuclear_hrmn_rcpt"/>
</dbReference>
<dbReference type="HOGENOM" id="CLU_016847_1_0_1"/>
<evidence type="ECO:0000256" key="2">
    <source>
        <dbReference type="ARBA" id="ARBA00022771"/>
    </source>
</evidence>
<keyword evidence="3 9" id="KW-0862">Zinc</keyword>
<keyword evidence="5 9" id="KW-0238">DNA-binding</keyword>
<dbReference type="PROSITE" id="PS51843">
    <property type="entry name" value="NR_LBD"/>
    <property type="match status" value="1"/>
</dbReference>
<dbReference type="SMART" id="SM00430">
    <property type="entry name" value="HOLI"/>
    <property type="match status" value="1"/>
</dbReference>
<reference evidence="12" key="3">
    <citation type="submission" date="2025-09" db="UniProtKB">
        <authorList>
            <consortium name="Ensembl"/>
        </authorList>
    </citation>
    <scope>IDENTIFICATION</scope>
</reference>
<dbReference type="Proteomes" id="UP000007303">
    <property type="component" value="Unassembled WGS sequence"/>
</dbReference>
<dbReference type="SMART" id="SM00399">
    <property type="entry name" value="ZnF_C4"/>
    <property type="match status" value="1"/>
</dbReference>
<keyword evidence="2 9" id="KW-0863">Zinc-finger</keyword>
<dbReference type="InterPro" id="IPR050200">
    <property type="entry name" value="Nuclear_hormone_rcpt_NR3"/>
</dbReference>
<keyword evidence="1 9" id="KW-0479">Metal-binding</keyword>
<feature type="domain" description="NR LBD" evidence="11">
    <location>
        <begin position="412"/>
        <end position="644"/>
    </location>
</feature>
<comment type="subcellular location">
    <subcellularLocation>
        <location evidence="9">Nucleus</location>
    </subcellularLocation>
</comment>
<evidence type="ECO:0000256" key="4">
    <source>
        <dbReference type="ARBA" id="ARBA00023015"/>
    </source>
</evidence>
<evidence type="ECO:0000313" key="13">
    <source>
        <dbReference type="Proteomes" id="UP000007303"/>
    </source>
</evidence>
<dbReference type="Gene3D" id="3.30.50.10">
    <property type="entry name" value="Erythroid Transcription Factor GATA-1, subunit A"/>
    <property type="match status" value="1"/>
</dbReference>
<evidence type="ECO:0000259" key="10">
    <source>
        <dbReference type="PROSITE" id="PS51030"/>
    </source>
</evidence>
<accession>H3DEC1</accession>
<evidence type="ECO:0000259" key="11">
    <source>
        <dbReference type="PROSITE" id="PS51843"/>
    </source>
</evidence>
<keyword evidence="4 9" id="KW-0805">Transcription regulation</keyword>
<dbReference type="PRINTS" id="PR00047">
    <property type="entry name" value="STROIDFINGER"/>
</dbReference>
<dbReference type="PROSITE" id="PS00031">
    <property type="entry name" value="NUCLEAR_REC_DBD_1"/>
    <property type="match status" value="1"/>
</dbReference>
<dbReference type="GO" id="GO:0043565">
    <property type="term" value="F:sequence-specific DNA binding"/>
    <property type="evidence" value="ECO:0007669"/>
    <property type="project" value="InterPro"/>
</dbReference>
<evidence type="ECO:0000256" key="5">
    <source>
        <dbReference type="ARBA" id="ARBA00023125"/>
    </source>
</evidence>
<dbReference type="Gene3D" id="1.10.565.10">
    <property type="entry name" value="Retinoid X Receptor"/>
    <property type="match status" value="1"/>
</dbReference>
<feature type="domain" description="Nuclear receptor" evidence="10">
    <location>
        <begin position="282"/>
        <end position="357"/>
    </location>
</feature>
<evidence type="ECO:0000313" key="12">
    <source>
        <dbReference type="Ensembl" id="ENSTNIP00000018864.1"/>
    </source>
</evidence>
<dbReference type="InParanoid" id="H3DEC1"/>
<evidence type="ECO:0000256" key="9">
    <source>
        <dbReference type="RuleBase" id="RU004334"/>
    </source>
</evidence>
<sequence>MAFLSSFSDFEKPSNSFEMTDRLDSVDSSAFPSTVELCKAVSASLGLDTASSPLSHVNHSCSGIGYSVFGPAAESGPELEPSREGAISTIGTDRNEDGFGEVRQDTVSCVELFGSGQMDSAQLSESRVPVISGLVHGESSLFTNPVGEVQRSELSTPKPYNAHFSNPRFYLESPAVWRAHGREAEPESSGGFHMLCKYCSYGQASNGAGRECRCAWYSSGEQGGKNGTQVAQEYGQVEMYQSAKSQGHGTCPIKTEPPRWVDWTDHRFRREDLFPGMYLSERRVCMVCGDDASGCHYGAVTCGSCKVFFKRAAAGKQNHLCASRNDCTIDKLRRKNCASCRLKRCFMSGMSLKGRRLKGAAHLKNGEEEHLLPAWRSGELGERAGNKDGVLEPGNGVSGNHSTRALVVAIPPALSSFHSLLSVLQTIEPTVVNAGHDHSQPDSPTLLLTSLNELGERQLVSVVRWAKALPGFRDLHVDDQMSVIQLSWMGVMVFALGWRSYTLTNCSLLYFAPDLVFNDERMQLSSMYEHCVRMKLLSQRFYMLKVTEEEFLCMKALVLFSIMPVEGSRSQRCFDELRTSYIKELDRLASHYGETTRRQRLFQLTQLLDYLQSVVRKLHQFTYDLFIQAQALQTQVNFPEMIAEIVSVHVPKILSGVVKPILFHAAD</sequence>
<evidence type="ECO:0000256" key="8">
    <source>
        <dbReference type="ARBA" id="ARBA00023242"/>
    </source>
</evidence>
<dbReference type="PROSITE" id="PS51030">
    <property type="entry name" value="NUCLEAR_REC_DBD_2"/>
    <property type="match status" value="1"/>
</dbReference>
<dbReference type="InterPro" id="IPR001628">
    <property type="entry name" value="Znf_hrmn_rcpt"/>
</dbReference>
<dbReference type="Pfam" id="PF00105">
    <property type="entry name" value="zf-C4"/>
    <property type="match status" value="1"/>
</dbReference>
<dbReference type="InterPro" id="IPR013088">
    <property type="entry name" value="Znf_NHR/GATA"/>
</dbReference>
<dbReference type="OMA" id="VWCATER"/>
<comment type="similarity">
    <text evidence="9">Belongs to the nuclear hormone receptor family.</text>
</comment>
<keyword evidence="6 9" id="KW-0804">Transcription</keyword>
<dbReference type="PRINTS" id="PR00398">
    <property type="entry name" value="STRDHORMONER"/>
</dbReference>
<proteinExistence type="inferred from homology"/>